<dbReference type="PROSITE" id="PS50943">
    <property type="entry name" value="HTH_CROC1"/>
    <property type="match status" value="1"/>
</dbReference>
<organism evidence="2 3">
    <name type="scientific">Candidatus Avoscillospira avistercoris</name>
    <dbReference type="NCBI Taxonomy" id="2840707"/>
    <lineage>
        <taxon>Bacteria</taxon>
        <taxon>Bacillati</taxon>
        <taxon>Bacillota</taxon>
        <taxon>Clostridia</taxon>
        <taxon>Eubacteriales</taxon>
        <taxon>Oscillospiraceae</taxon>
        <taxon>Oscillospiraceae incertae sedis</taxon>
        <taxon>Candidatus Avoscillospira</taxon>
    </lineage>
</organism>
<dbReference type="InterPro" id="IPR001387">
    <property type="entry name" value="Cro/C1-type_HTH"/>
</dbReference>
<dbReference type="GO" id="GO:0003677">
    <property type="term" value="F:DNA binding"/>
    <property type="evidence" value="ECO:0007669"/>
    <property type="project" value="InterPro"/>
</dbReference>
<reference evidence="2" key="1">
    <citation type="submission" date="2020-10" db="EMBL/GenBank/DDBJ databases">
        <authorList>
            <person name="Gilroy R."/>
        </authorList>
    </citation>
    <scope>NUCLEOTIDE SEQUENCE</scope>
    <source>
        <strain evidence="2">ChiBcec16-1751</strain>
    </source>
</reference>
<reference evidence="2" key="2">
    <citation type="journal article" date="2021" name="PeerJ">
        <title>Extensive microbial diversity within the chicken gut microbiome revealed by metagenomics and culture.</title>
        <authorList>
            <person name="Gilroy R."/>
            <person name="Ravi A."/>
            <person name="Getino M."/>
            <person name="Pursley I."/>
            <person name="Horton D.L."/>
            <person name="Alikhan N.F."/>
            <person name="Baker D."/>
            <person name="Gharbi K."/>
            <person name="Hall N."/>
            <person name="Watson M."/>
            <person name="Adriaenssens E.M."/>
            <person name="Foster-Nyarko E."/>
            <person name="Jarju S."/>
            <person name="Secka A."/>
            <person name="Antonio M."/>
            <person name="Oren A."/>
            <person name="Chaudhuri R.R."/>
            <person name="La Ragione R."/>
            <person name="Hildebrand F."/>
            <person name="Pallen M.J."/>
        </authorList>
    </citation>
    <scope>NUCLEOTIDE SEQUENCE</scope>
    <source>
        <strain evidence="2">ChiBcec16-1751</strain>
    </source>
</reference>
<evidence type="ECO:0000313" key="2">
    <source>
        <dbReference type="EMBL" id="HIS65406.1"/>
    </source>
</evidence>
<feature type="non-terminal residue" evidence="2">
    <location>
        <position position="1"/>
    </location>
</feature>
<dbReference type="EMBL" id="DVJJ01000129">
    <property type="protein sequence ID" value="HIS65406.1"/>
    <property type="molecule type" value="Genomic_DNA"/>
</dbReference>
<evidence type="ECO:0000313" key="3">
    <source>
        <dbReference type="Proteomes" id="UP000886741"/>
    </source>
</evidence>
<sequence>MTQEQLAEKAGISLGFLSQIEAPNLSVGMSLATLLSIAEALQVPPSKLLEFD</sequence>
<dbReference type="Gene3D" id="1.10.260.40">
    <property type="entry name" value="lambda repressor-like DNA-binding domains"/>
    <property type="match status" value="1"/>
</dbReference>
<dbReference type="InterPro" id="IPR010982">
    <property type="entry name" value="Lambda_DNA-bd_dom_sf"/>
</dbReference>
<proteinExistence type="predicted"/>
<comment type="caution">
    <text evidence="2">The sequence shown here is derived from an EMBL/GenBank/DDBJ whole genome shotgun (WGS) entry which is preliminary data.</text>
</comment>
<gene>
    <name evidence="2" type="ORF">IAA83_08570</name>
</gene>
<dbReference type="SUPFAM" id="SSF47413">
    <property type="entry name" value="lambda repressor-like DNA-binding domains"/>
    <property type="match status" value="1"/>
</dbReference>
<dbReference type="CDD" id="cd00093">
    <property type="entry name" value="HTH_XRE"/>
    <property type="match status" value="1"/>
</dbReference>
<feature type="domain" description="HTH cro/C1-type" evidence="1">
    <location>
        <begin position="1"/>
        <end position="48"/>
    </location>
</feature>
<dbReference type="AlphaFoldDB" id="A0A9D1JTN8"/>
<evidence type="ECO:0000259" key="1">
    <source>
        <dbReference type="PROSITE" id="PS50943"/>
    </source>
</evidence>
<name>A0A9D1JTN8_9FIRM</name>
<accession>A0A9D1JTN8</accession>
<dbReference type="Pfam" id="PF01381">
    <property type="entry name" value="HTH_3"/>
    <property type="match status" value="1"/>
</dbReference>
<dbReference type="Proteomes" id="UP000886741">
    <property type="component" value="Unassembled WGS sequence"/>
</dbReference>
<protein>
    <submittedName>
        <fullName evidence="2">Helix-turn-helix transcriptional regulator</fullName>
    </submittedName>
</protein>